<dbReference type="Pfam" id="PF08031">
    <property type="entry name" value="BBE"/>
    <property type="match status" value="1"/>
</dbReference>
<dbReference type="InterPro" id="IPR016167">
    <property type="entry name" value="FAD-bd_PCMH_sub1"/>
</dbReference>
<keyword evidence="9" id="KW-1185">Reference proteome</keyword>
<comment type="cofactor">
    <cofactor evidence="1">
        <name>FAD</name>
        <dbReference type="ChEBI" id="CHEBI:57692"/>
    </cofactor>
</comment>
<dbReference type="EMBL" id="MDYP01000008">
    <property type="protein sequence ID" value="OQE08817.1"/>
    <property type="molecule type" value="Genomic_DNA"/>
</dbReference>
<evidence type="ECO:0000256" key="4">
    <source>
        <dbReference type="ARBA" id="ARBA00022827"/>
    </source>
</evidence>
<comment type="caution">
    <text evidence="8">The sequence shown here is derived from an EMBL/GenBank/DDBJ whole genome shotgun (WGS) entry which is preliminary data.</text>
</comment>
<dbReference type="AlphaFoldDB" id="A0A1V6S436"/>
<organism evidence="8 9">
    <name type="scientific">Penicillium vulpinum</name>
    <dbReference type="NCBI Taxonomy" id="29845"/>
    <lineage>
        <taxon>Eukaryota</taxon>
        <taxon>Fungi</taxon>
        <taxon>Dikarya</taxon>
        <taxon>Ascomycota</taxon>
        <taxon>Pezizomycotina</taxon>
        <taxon>Eurotiomycetes</taxon>
        <taxon>Eurotiomycetidae</taxon>
        <taxon>Eurotiales</taxon>
        <taxon>Aspergillaceae</taxon>
        <taxon>Penicillium</taxon>
    </lineage>
</organism>
<evidence type="ECO:0000259" key="7">
    <source>
        <dbReference type="PROSITE" id="PS51387"/>
    </source>
</evidence>
<dbReference type="Gene3D" id="3.40.462.20">
    <property type="match status" value="1"/>
</dbReference>
<feature type="signal peptide" evidence="6">
    <location>
        <begin position="1"/>
        <end position="16"/>
    </location>
</feature>
<proteinExistence type="inferred from homology"/>
<dbReference type="Proteomes" id="UP000191518">
    <property type="component" value="Unassembled WGS sequence"/>
</dbReference>
<keyword evidence="3" id="KW-0285">Flavoprotein</keyword>
<evidence type="ECO:0000256" key="2">
    <source>
        <dbReference type="ARBA" id="ARBA00005466"/>
    </source>
</evidence>
<dbReference type="Gene3D" id="3.30.465.10">
    <property type="match status" value="1"/>
</dbReference>
<gene>
    <name evidence="8" type="ORF">PENVUL_c008G06748</name>
</gene>
<dbReference type="PANTHER" id="PTHR42973">
    <property type="entry name" value="BINDING OXIDOREDUCTASE, PUTATIVE (AFU_ORTHOLOGUE AFUA_1G17690)-RELATED"/>
    <property type="match status" value="1"/>
</dbReference>
<dbReference type="GO" id="GO:0071949">
    <property type="term" value="F:FAD binding"/>
    <property type="evidence" value="ECO:0007669"/>
    <property type="project" value="InterPro"/>
</dbReference>
<comment type="similarity">
    <text evidence="2">Belongs to the oxygen-dependent FAD-linked oxidoreductase family.</text>
</comment>
<dbReference type="PROSITE" id="PS51387">
    <property type="entry name" value="FAD_PCMH"/>
    <property type="match status" value="1"/>
</dbReference>
<evidence type="ECO:0000256" key="3">
    <source>
        <dbReference type="ARBA" id="ARBA00022630"/>
    </source>
</evidence>
<evidence type="ECO:0000256" key="1">
    <source>
        <dbReference type="ARBA" id="ARBA00001974"/>
    </source>
</evidence>
<dbReference type="STRING" id="29845.A0A1V6S436"/>
<feature type="chain" id="PRO_5012280194" description="FAD-binding PCMH-type domain-containing protein" evidence="6">
    <location>
        <begin position="17"/>
        <end position="532"/>
    </location>
</feature>
<evidence type="ECO:0000313" key="8">
    <source>
        <dbReference type="EMBL" id="OQE08817.1"/>
    </source>
</evidence>
<name>A0A1V6S436_9EURO</name>
<dbReference type="PANTHER" id="PTHR42973:SF39">
    <property type="entry name" value="FAD-BINDING PCMH-TYPE DOMAIN-CONTAINING PROTEIN"/>
    <property type="match status" value="1"/>
</dbReference>
<dbReference type="SUPFAM" id="SSF56176">
    <property type="entry name" value="FAD-binding/transporter-associated domain-like"/>
    <property type="match status" value="1"/>
</dbReference>
<feature type="domain" description="FAD-binding PCMH-type" evidence="7">
    <location>
        <begin position="60"/>
        <end position="232"/>
    </location>
</feature>
<sequence length="532" mass="58523">MQIFWQFLAVASVVLAHPTNSSTVLRECVSGVFGSTSDLRIVDPSNDTYTDARIGEKIQFNHFPTVIAFAQNISEIPHLIQCAKNTGHKAVPRSGGHHFEGWSALNDTLVIDISHIDYVHVSAGRKFATVGGGIRLGALYTALDAYNITFNGGICPTVGLSGFLSSGGFTMQMRSPVGLGVDNVVAAKVVTAAGEIVEASKSQNPDLFYAIRGGGGGTYGITVEWTLKLVTYPRSAMVFMNWTDPTIQFEVAQRYNEWAPSAPADFGSNIDIYPGSLQLIGWYLGKSKQDLEDLMKGSGLLEIGNPETKIGGNCSTDNSRLLGYYIDECVADDQLTHVRSVLNTAPQAFTQIGDYPQYTYDETYKSLSLPAAPPWERYRRQAKSFFIQKDKPLEDETLRKVINHIGKLSPDSQGWAEWHAWNLSDPNTDSSFPWKEKALALIEFQIHGSPNSTVQATYDDWMTELEEFLRPVVGPASYSGEMDATISTEPLTSYYGDNVCALIRIKQTWDPEEFFTNPFSIPASVPEGISCP</sequence>
<dbReference type="GO" id="GO:0016491">
    <property type="term" value="F:oxidoreductase activity"/>
    <property type="evidence" value="ECO:0007669"/>
    <property type="project" value="UniProtKB-KW"/>
</dbReference>
<evidence type="ECO:0000256" key="6">
    <source>
        <dbReference type="SAM" id="SignalP"/>
    </source>
</evidence>
<keyword evidence="5" id="KW-0560">Oxidoreductase</keyword>
<protein>
    <recommendedName>
        <fullName evidence="7">FAD-binding PCMH-type domain-containing protein</fullName>
    </recommendedName>
</protein>
<dbReference type="InterPro" id="IPR012951">
    <property type="entry name" value="BBE"/>
</dbReference>
<dbReference type="Pfam" id="PF01565">
    <property type="entry name" value="FAD_binding_4"/>
    <property type="match status" value="1"/>
</dbReference>
<keyword evidence="6" id="KW-0732">Signal</keyword>
<evidence type="ECO:0000256" key="5">
    <source>
        <dbReference type="ARBA" id="ARBA00023002"/>
    </source>
</evidence>
<evidence type="ECO:0000313" key="9">
    <source>
        <dbReference type="Proteomes" id="UP000191518"/>
    </source>
</evidence>
<dbReference type="InterPro" id="IPR016169">
    <property type="entry name" value="FAD-bd_PCMH_sub2"/>
</dbReference>
<dbReference type="InterPro" id="IPR006094">
    <property type="entry name" value="Oxid_FAD_bind_N"/>
</dbReference>
<dbReference type="InterPro" id="IPR050416">
    <property type="entry name" value="FAD-linked_Oxidoreductase"/>
</dbReference>
<dbReference type="Gene3D" id="3.30.43.10">
    <property type="entry name" value="Uridine Diphospho-n-acetylenolpyruvylglucosamine Reductase, domain 2"/>
    <property type="match status" value="1"/>
</dbReference>
<reference evidence="9" key="1">
    <citation type="journal article" date="2017" name="Nat. Microbiol.">
        <title>Global analysis of biosynthetic gene clusters reveals vast potential of secondary metabolite production in Penicillium species.</title>
        <authorList>
            <person name="Nielsen J.C."/>
            <person name="Grijseels S."/>
            <person name="Prigent S."/>
            <person name="Ji B."/>
            <person name="Dainat J."/>
            <person name="Nielsen K.F."/>
            <person name="Frisvad J.C."/>
            <person name="Workman M."/>
            <person name="Nielsen J."/>
        </authorList>
    </citation>
    <scope>NUCLEOTIDE SEQUENCE [LARGE SCALE GENOMIC DNA]</scope>
    <source>
        <strain evidence="9">IBT 29486</strain>
    </source>
</reference>
<dbReference type="InterPro" id="IPR036318">
    <property type="entry name" value="FAD-bd_PCMH-like_sf"/>
</dbReference>
<accession>A0A1V6S436</accession>
<dbReference type="InterPro" id="IPR016166">
    <property type="entry name" value="FAD-bd_PCMH"/>
</dbReference>
<keyword evidence="4" id="KW-0274">FAD</keyword>
<dbReference type="OrthoDB" id="415825at2759"/>